<organism evidence="1">
    <name type="scientific">bioreactor metagenome</name>
    <dbReference type="NCBI Taxonomy" id="1076179"/>
    <lineage>
        <taxon>unclassified sequences</taxon>
        <taxon>metagenomes</taxon>
        <taxon>ecological metagenomes</taxon>
    </lineage>
</organism>
<gene>
    <name evidence="1" type="ORF">SDC9_124423</name>
</gene>
<name>A0A645CKC6_9ZZZZ</name>
<dbReference type="AlphaFoldDB" id="A0A645CKC6"/>
<protein>
    <submittedName>
        <fullName evidence="1">Uncharacterized protein</fullName>
    </submittedName>
</protein>
<comment type="caution">
    <text evidence="1">The sequence shown here is derived from an EMBL/GenBank/DDBJ whole genome shotgun (WGS) entry which is preliminary data.</text>
</comment>
<dbReference type="EMBL" id="VSSQ01027930">
    <property type="protein sequence ID" value="MPM77420.1"/>
    <property type="molecule type" value="Genomic_DNA"/>
</dbReference>
<evidence type="ECO:0000313" key="1">
    <source>
        <dbReference type="EMBL" id="MPM77420.1"/>
    </source>
</evidence>
<accession>A0A645CKC6</accession>
<reference evidence="1" key="1">
    <citation type="submission" date="2019-08" db="EMBL/GenBank/DDBJ databases">
        <authorList>
            <person name="Kucharzyk K."/>
            <person name="Murdoch R.W."/>
            <person name="Higgins S."/>
            <person name="Loffler F."/>
        </authorList>
    </citation>
    <scope>NUCLEOTIDE SEQUENCE</scope>
</reference>
<sequence>MRDFLIYGLKYVFPPQVGTSVRGILTAHSASPIKEHITSGNDNYVWPYYKGTKRGFSVAPLYENIPKFIDNDTQLYEYLVIVDTLRVGKAREIEIAIKELDKRIKDYVK</sequence>
<proteinExistence type="predicted"/>